<dbReference type="SUPFAM" id="SSF56322">
    <property type="entry name" value="ADC synthase"/>
    <property type="match status" value="1"/>
</dbReference>
<comment type="catalytic activity">
    <reaction evidence="1">
        <text>chorismate = isochorismate</text>
        <dbReference type="Rhea" id="RHEA:18985"/>
        <dbReference type="ChEBI" id="CHEBI:29748"/>
        <dbReference type="ChEBI" id="CHEBI:29780"/>
        <dbReference type="EC" id="5.4.4.2"/>
    </reaction>
</comment>
<dbReference type="PANTHER" id="PTHR42839">
    <property type="entry name" value="ISOCHORISMATE SYNTHASE ENTC"/>
    <property type="match status" value="1"/>
</dbReference>
<evidence type="ECO:0000256" key="5">
    <source>
        <dbReference type="ARBA" id="ARBA00041564"/>
    </source>
</evidence>
<keyword evidence="4" id="KW-0413">Isomerase</keyword>
<feature type="domain" description="Chorismate-utilising enzyme C-terminal" evidence="6">
    <location>
        <begin position="92"/>
        <end position="336"/>
    </location>
</feature>
<dbReference type="Pfam" id="PF00425">
    <property type="entry name" value="Chorismate_bind"/>
    <property type="match status" value="1"/>
</dbReference>
<gene>
    <name evidence="7" type="ORF">BUL40_07880</name>
</gene>
<evidence type="ECO:0000259" key="6">
    <source>
        <dbReference type="Pfam" id="PF00425"/>
    </source>
</evidence>
<dbReference type="Proteomes" id="UP000191680">
    <property type="component" value="Unassembled WGS sequence"/>
</dbReference>
<dbReference type="InterPro" id="IPR015890">
    <property type="entry name" value="Chorismate_C"/>
</dbReference>
<proteinExistence type="inferred from homology"/>
<reference evidence="7 8" key="1">
    <citation type="submission" date="2016-12" db="EMBL/GenBank/DDBJ databases">
        <authorList>
            <person name="Song W.-J."/>
            <person name="Kurnit D.M."/>
        </authorList>
    </citation>
    <scope>NUCLEOTIDE SEQUENCE [LARGE SCALE GENOMIC DNA]</scope>
    <source>
        <strain evidence="7 8">HSG9</strain>
    </source>
</reference>
<dbReference type="OrthoDB" id="9806579at2"/>
<evidence type="ECO:0000256" key="4">
    <source>
        <dbReference type="ARBA" id="ARBA00023235"/>
    </source>
</evidence>
<comment type="caution">
    <text evidence="7">The sequence shown here is derived from an EMBL/GenBank/DDBJ whole genome shotgun (WGS) entry which is preliminary data.</text>
</comment>
<evidence type="ECO:0000256" key="2">
    <source>
        <dbReference type="ARBA" id="ARBA00005297"/>
    </source>
</evidence>
<dbReference type="InterPro" id="IPR004561">
    <property type="entry name" value="IsoChor_synthase"/>
</dbReference>
<dbReference type="EMBL" id="MTBC01000004">
    <property type="protein sequence ID" value="OQD43004.1"/>
    <property type="molecule type" value="Genomic_DNA"/>
</dbReference>
<dbReference type="EC" id="5.4.4.2" evidence="3"/>
<dbReference type="InterPro" id="IPR005801">
    <property type="entry name" value="ADC_synthase"/>
</dbReference>
<sequence>MWNTVTTLLKDKLPFVLYRLPNTEELVLIAQKDSTLHFALSFKDEGFIFAPFDFKKKKILLKPDTVLNFKVNLEPLANKVSSTKPNFDQETKERYKGLIANAISEIKNGKLNKVVLSRSITVNTKKSHSAIFQQLLSKYNQAFCYWFFHPEIGTWMGATPERLLGFTNNKLTTTALAGTIPVEDAKNPSWTNKEIEEQNMVTEFIEASLTPYCKELNISETKSYRAANLWHLKTNIAAEIDGEDKLPLIIEGLHPTPAVCGLPKSLAQTFIATNEGYDREYYTGYLGSLNLEKDKLDLFVNLRCMQLKGNKATVYVGGGITESSVPEKEWEETVNKSLTMLAVL</sequence>
<accession>A0A1V6LS48</accession>
<evidence type="ECO:0000256" key="3">
    <source>
        <dbReference type="ARBA" id="ARBA00012824"/>
    </source>
</evidence>
<dbReference type="GO" id="GO:0008909">
    <property type="term" value="F:isochorismate synthase activity"/>
    <property type="evidence" value="ECO:0007669"/>
    <property type="project" value="UniProtKB-EC"/>
</dbReference>
<dbReference type="RefSeq" id="WP_080318791.1">
    <property type="nucleotide sequence ID" value="NZ_MTBC01000004.1"/>
</dbReference>
<dbReference type="PANTHER" id="PTHR42839:SF2">
    <property type="entry name" value="ISOCHORISMATE SYNTHASE ENTC"/>
    <property type="match status" value="1"/>
</dbReference>
<evidence type="ECO:0000256" key="1">
    <source>
        <dbReference type="ARBA" id="ARBA00000799"/>
    </source>
</evidence>
<comment type="similarity">
    <text evidence="2">Belongs to the isochorismate synthase family.</text>
</comment>
<name>A0A1V6LS48_9FLAO</name>
<dbReference type="AlphaFoldDB" id="A0A1V6LS48"/>
<dbReference type="Gene3D" id="3.60.120.10">
    <property type="entry name" value="Anthranilate synthase"/>
    <property type="match status" value="1"/>
</dbReference>
<keyword evidence="8" id="KW-1185">Reference proteome</keyword>
<dbReference type="NCBIfam" id="TIGR00543">
    <property type="entry name" value="isochor_syn"/>
    <property type="match status" value="1"/>
</dbReference>
<organism evidence="7 8">
    <name type="scientific">Croceivirga radicis</name>
    <dbReference type="NCBI Taxonomy" id="1929488"/>
    <lineage>
        <taxon>Bacteria</taxon>
        <taxon>Pseudomonadati</taxon>
        <taxon>Bacteroidota</taxon>
        <taxon>Flavobacteriia</taxon>
        <taxon>Flavobacteriales</taxon>
        <taxon>Flavobacteriaceae</taxon>
        <taxon>Croceivirga</taxon>
    </lineage>
</organism>
<protein>
    <recommendedName>
        <fullName evidence="3">isochorismate synthase</fullName>
        <ecNumber evidence="3">5.4.4.2</ecNumber>
    </recommendedName>
    <alternativeName>
        <fullName evidence="5">Isochorismate mutase</fullName>
    </alternativeName>
</protein>
<evidence type="ECO:0000313" key="7">
    <source>
        <dbReference type="EMBL" id="OQD43004.1"/>
    </source>
</evidence>
<evidence type="ECO:0000313" key="8">
    <source>
        <dbReference type="Proteomes" id="UP000191680"/>
    </source>
</evidence>